<proteinExistence type="predicted"/>
<dbReference type="RefSeq" id="WP_025383048.1">
    <property type="nucleotide sequence ID" value="NZ_UHJC01000001.1"/>
</dbReference>
<gene>
    <name evidence="1" type="ORF">NCTC8580_02692</name>
</gene>
<sequence length="194" mass="21343">MLYHPFSDSMIDFLSRQNVTTVTAFRLDLITGVVCGHTGVGPLVIDGETYLGVGAFGQVEEVTEQNGTSPSQLQLQVSGFETALTATFLNERCRGRSAKVILVAIDDNGQVGAADLIYSGEIATSNIESGKQNAISVNLTNRFERWQMALPNRFNNESHLARAPGDHFFRYVAQMADRSIYWGSKKDAPVFVYK</sequence>
<dbReference type="AlphaFoldDB" id="A0A380QBC7"/>
<evidence type="ECO:0000313" key="2">
    <source>
        <dbReference type="Proteomes" id="UP000255087"/>
    </source>
</evidence>
<evidence type="ECO:0008006" key="3">
    <source>
        <dbReference type="Google" id="ProtNLM"/>
    </source>
</evidence>
<dbReference type="GeneID" id="96664692"/>
<dbReference type="Proteomes" id="UP000255087">
    <property type="component" value="Unassembled WGS sequence"/>
</dbReference>
<protein>
    <recommendedName>
        <fullName evidence="3">DUF2163 domain-containing protein</fullName>
    </recommendedName>
</protein>
<reference evidence="1 2" key="1">
    <citation type="submission" date="2018-06" db="EMBL/GenBank/DDBJ databases">
        <authorList>
            <consortium name="Pathogen Informatics"/>
            <person name="Doyle S."/>
        </authorList>
    </citation>
    <scope>NUCLEOTIDE SEQUENCE [LARGE SCALE GENOMIC DNA]</scope>
    <source>
        <strain evidence="1 2">NCTC8580</strain>
    </source>
</reference>
<name>A0A380QBC7_YERPU</name>
<dbReference type="EMBL" id="UHJC01000001">
    <property type="protein sequence ID" value="SUP83731.1"/>
    <property type="molecule type" value="Genomic_DNA"/>
</dbReference>
<organism evidence="1 2">
    <name type="scientific">Yersinia pseudotuberculosis</name>
    <dbReference type="NCBI Taxonomy" id="633"/>
    <lineage>
        <taxon>Bacteria</taxon>
        <taxon>Pseudomonadati</taxon>
        <taxon>Pseudomonadota</taxon>
        <taxon>Gammaproteobacteria</taxon>
        <taxon>Enterobacterales</taxon>
        <taxon>Yersiniaceae</taxon>
        <taxon>Yersinia</taxon>
    </lineage>
</organism>
<accession>A0A380QBC7</accession>
<evidence type="ECO:0000313" key="1">
    <source>
        <dbReference type="EMBL" id="SUP83731.1"/>
    </source>
</evidence>